<comment type="subcellular location">
    <subcellularLocation>
        <location evidence="10">Cytoplasm</location>
    </subcellularLocation>
</comment>
<dbReference type="SUPFAM" id="SSF89000">
    <property type="entry name" value="post-HMGL domain-like"/>
    <property type="match status" value="1"/>
</dbReference>
<evidence type="ECO:0000256" key="1">
    <source>
        <dbReference type="ARBA" id="ARBA00000064"/>
    </source>
</evidence>
<dbReference type="GO" id="GO:0000287">
    <property type="term" value="F:magnesium ion binding"/>
    <property type="evidence" value="ECO:0007669"/>
    <property type="project" value="UniProtKB-UniRule"/>
</dbReference>
<dbReference type="RefSeq" id="WP_058601819.1">
    <property type="nucleotide sequence ID" value="NZ_LDQA01000055.1"/>
</dbReference>
<feature type="binding site" evidence="10">
    <location>
        <position position="249"/>
    </location>
    <ligand>
        <name>Mg(2+)</name>
        <dbReference type="ChEBI" id="CHEBI:18420"/>
    </ligand>
</feature>
<dbReference type="GO" id="GO:0003985">
    <property type="term" value="F:acetyl-CoA C-acetyltransferase activity"/>
    <property type="evidence" value="ECO:0007669"/>
    <property type="project" value="UniProtKB-UniRule"/>
</dbReference>
<dbReference type="Gene3D" id="3.20.20.70">
    <property type="entry name" value="Aldolase class I"/>
    <property type="match status" value="1"/>
</dbReference>
<dbReference type="InterPro" id="IPR036230">
    <property type="entry name" value="LeuA_allosteric_dom_sf"/>
</dbReference>
<keyword evidence="13" id="KW-1185">Reference proteome</keyword>
<comment type="caution">
    <text evidence="12">The sequence shown here is derived from an EMBL/GenBank/DDBJ whole genome shotgun (WGS) entry which is preliminary data.</text>
</comment>
<keyword evidence="10" id="KW-0460">Magnesium</keyword>
<proteinExistence type="inferred from homology"/>
<comment type="similarity">
    <text evidence="3 10">Belongs to the alpha-IPM synthase/homocitrate synthase family. LeuA type 2 subfamily.</text>
</comment>
<evidence type="ECO:0000256" key="10">
    <source>
        <dbReference type="HAMAP-Rule" id="MF_00572"/>
    </source>
</evidence>
<dbReference type="GO" id="GO:0005737">
    <property type="term" value="C:cytoplasm"/>
    <property type="evidence" value="ECO:0007669"/>
    <property type="project" value="UniProtKB-SubCell"/>
</dbReference>
<feature type="binding site" evidence="10">
    <location>
        <position position="251"/>
    </location>
    <ligand>
        <name>Mg(2+)</name>
        <dbReference type="ChEBI" id="CHEBI:18420"/>
    </ligand>
</feature>
<dbReference type="PANTHER" id="PTHR46911:SF1">
    <property type="entry name" value="2-ISOPROPYLMALATE SYNTHASE"/>
    <property type="match status" value="1"/>
</dbReference>
<keyword evidence="10" id="KW-0963">Cytoplasm</keyword>
<dbReference type="PROSITE" id="PS00816">
    <property type="entry name" value="AIPM_HOMOCIT_SYNTH_2"/>
    <property type="match status" value="1"/>
</dbReference>
<dbReference type="Pfam" id="PF08502">
    <property type="entry name" value="LeuA_dimer"/>
    <property type="match status" value="1"/>
</dbReference>
<evidence type="ECO:0000256" key="3">
    <source>
        <dbReference type="ARBA" id="ARBA00009767"/>
    </source>
</evidence>
<dbReference type="CDD" id="cd07942">
    <property type="entry name" value="DRE_TIM_LeuA"/>
    <property type="match status" value="1"/>
</dbReference>
<keyword evidence="6 10" id="KW-0028">Amino-acid biosynthesis</keyword>
<dbReference type="PATRIC" id="fig|401562.4.peg.3692"/>
<dbReference type="InterPro" id="IPR002034">
    <property type="entry name" value="AIPM/Hcit_synth_CS"/>
</dbReference>
<feature type="region of interest" description="Regulatory domain" evidence="10">
    <location>
        <begin position="444"/>
        <end position="561"/>
    </location>
</feature>
<dbReference type="InterPro" id="IPR054692">
    <property type="entry name" value="LeuA-like_post-cat"/>
</dbReference>
<comment type="catalytic activity">
    <reaction evidence="1 10">
        <text>3-methyl-2-oxobutanoate + acetyl-CoA + H2O = (2S)-2-isopropylmalate + CoA + H(+)</text>
        <dbReference type="Rhea" id="RHEA:21524"/>
        <dbReference type="ChEBI" id="CHEBI:1178"/>
        <dbReference type="ChEBI" id="CHEBI:11851"/>
        <dbReference type="ChEBI" id="CHEBI:15377"/>
        <dbReference type="ChEBI" id="CHEBI:15378"/>
        <dbReference type="ChEBI" id="CHEBI:57287"/>
        <dbReference type="ChEBI" id="CHEBI:57288"/>
        <dbReference type="EC" id="2.3.3.13"/>
    </reaction>
</comment>
<evidence type="ECO:0000256" key="7">
    <source>
        <dbReference type="ARBA" id="ARBA00022679"/>
    </source>
</evidence>
<dbReference type="InterPro" id="IPR000891">
    <property type="entry name" value="PYR_CT"/>
</dbReference>
<evidence type="ECO:0000256" key="4">
    <source>
        <dbReference type="ARBA" id="ARBA00012973"/>
    </source>
</evidence>
<dbReference type="UniPathway" id="UPA00048">
    <property type="reaction ID" value="UER00070"/>
</dbReference>
<dbReference type="InterPro" id="IPR039371">
    <property type="entry name" value="LeuA_N_DRE-TIM"/>
</dbReference>
<dbReference type="InterPro" id="IPR005668">
    <property type="entry name" value="IPM_Synthase"/>
</dbReference>
<evidence type="ECO:0000259" key="11">
    <source>
        <dbReference type="PROSITE" id="PS50991"/>
    </source>
</evidence>
<dbReference type="InterPro" id="IPR013709">
    <property type="entry name" value="2-isopropylmalate_synth_dimer"/>
</dbReference>
<dbReference type="PROSITE" id="PS50991">
    <property type="entry name" value="PYR_CT"/>
    <property type="match status" value="1"/>
</dbReference>
<comment type="cofactor">
    <cofactor evidence="10">
        <name>Mg(2+)</name>
        <dbReference type="ChEBI" id="CHEBI:18420"/>
    </cofactor>
</comment>
<keyword evidence="9 10" id="KW-0100">Branched-chain amino acid biosynthesis</keyword>
<evidence type="ECO:0000313" key="12">
    <source>
        <dbReference type="EMBL" id="KTR03328.1"/>
    </source>
</evidence>
<evidence type="ECO:0000256" key="8">
    <source>
        <dbReference type="ARBA" id="ARBA00022723"/>
    </source>
</evidence>
<keyword evidence="8 10" id="KW-0479">Metal-binding</keyword>
<dbReference type="NCBIfam" id="NF002991">
    <property type="entry name" value="PRK03739.1"/>
    <property type="match status" value="1"/>
</dbReference>
<name>A0A175RIS7_9HYPH</name>
<dbReference type="SMART" id="SM00917">
    <property type="entry name" value="LeuA_dimer"/>
    <property type="match status" value="1"/>
</dbReference>
<organism evidence="12 13">
    <name type="scientific">Aureimonas ureilytica</name>
    <dbReference type="NCBI Taxonomy" id="401562"/>
    <lineage>
        <taxon>Bacteria</taxon>
        <taxon>Pseudomonadati</taxon>
        <taxon>Pseudomonadota</taxon>
        <taxon>Alphaproteobacteria</taxon>
        <taxon>Hyphomicrobiales</taxon>
        <taxon>Aurantimonadaceae</taxon>
        <taxon>Aureimonas</taxon>
    </lineage>
</organism>
<keyword evidence="7 10" id="KW-0808">Transferase</keyword>
<dbReference type="Pfam" id="PF22615">
    <property type="entry name" value="IPMS_D2"/>
    <property type="match status" value="1"/>
</dbReference>
<dbReference type="EMBL" id="LDQA01000055">
    <property type="protein sequence ID" value="KTR03328.1"/>
    <property type="molecule type" value="Genomic_DNA"/>
</dbReference>
<dbReference type="HAMAP" id="MF_00572">
    <property type="entry name" value="LeuA_type2"/>
    <property type="match status" value="1"/>
</dbReference>
<evidence type="ECO:0000256" key="5">
    <source>
        <dbReference type="ARBA" id="ARBA00022430"/>
    </source>
</evidence>
<comment type="subunit">
    <text evidence="10">Homodimer.</text>
</comment>
<feature type="binding site" evidence="10">
    <location>
        <position position="285"/>
    </location>
    <ligand>
        <name>Mg(2+)</name>
        <dbReference type="ChEBI" id="CHEBI:18420"/>
    </ligand>
</feature>
<dbReference type="Proteomes" id="UP000078529">
    <property type="component" value="Unassembled WGS sequence"/>
</dbReference>
<gene>
    <name evidence="10" type="primary">leuA</name>
    <name evidence="12" type="ORF">NS365_18745</name>
</gene>
<evidence type="ECO:0000256" key="6">
    <source>
        <dbReference type="ARBA" id="ARBA00022605"/>
    </source>
</evidence>
<dbReference type="NCBIfam" id="TIGR00970">
    <property type="entry name" value="leuA_yeast"/>
    <property type="match status" value="1"/>
</dbReference>
<comment type="function">
    <text evidence="10">Catalyzes the condensation of the acetyl group of acetyl-CoA with 3-methyl-2-oxobutanoate (2-ketoisovalerate) to form 3-carboxy-3-hydroxy-4-methylpentanoate (2-isopropylmalate).</text>
</comment>
<feature type="binding site" evidence="10">
    <location>
        <position position="46"/>
    </location>
    <ligand>
        <name>Mg(2+)</name>
        <dbReference type="ChEBI" id="CHEBI:18420"/>
    </ligand>
</feature>
<evidence type="ECO:0000256" key="9">
    <source>
        <dbReference type="ARBA" id="ARBA00023304"/>
    </source>
</evidence>
<dbReference type="AlphaFoldDB" id="A0A175RIS7"/>
<evidence type="ECO:0000256" key="2">
    <source>
        <dbReference type="ARBA" id="ARBA00004689"/>
    </source>
</evidence>
<dbReference type="SUPFAM" id="SSF51569">
    <property type="entry name" value="Aldolase"/>
    <property type="match status" value="1"/>
</dbReference>
<feature type="domain" description="Pyruvate carboxyltransferase" evidence="11">
    <location>
        <begin position="37"/>
        <end position="310"/>
    </location>
</feature>
<keyword evidence="5 10" id="KW-0432">Leucine biosynthesis</keyword>
<comment type="pathway">
    <text evidence="2 10">Amino-acid biosynthesis; L-leucine biosynthesis; L-leucine from 3-methyl-2-oxobutanoate: step 1/4.</text>
</comment>
<dbReference type="SUPFAM" id="SSF110921">
    <property type="entry name" value="2-isopropylmalate synthase LeuA, allosteric (dimerisation) domain"/>
    <property type="match status" value="1"/>
</dbReference>
<dbReference type="Gene3D" id="3.30.160.270">
    <property type="match status" value="1"/>
</dbReference>
<dbReference type="Pfam" id="PF00682">
    <property type="entry name" value="HMGL-like"/>
    <property type="match status" value="1"/>
</dbReference>
<dbReference type="GO" id="GO:0009098">
    <property type="term" value="P:L-leucine biosynthetic process"/>
    <property type="evidence" value="ECO:0007669"/>
    <property type="project" value="UniProtKB-UniRule"/>
</dbReference>
<dbReference type="PROSITE" id="PS00815">
    <property type="entry name" value="AIPM_HOMOCIT_SYNTH_1"/>
    <property type="match status" value="1"/>
</dbReference>
<dbReference type="PANTHER" id="PTHR46911">
    <property type="match status" value="1"/>
</dbReference>
<reference evidence="12 13" key="1">
    <citation type="journal article" date="2016" name="Front. Microbiol.">
        <title>Genomic Resource of Rice Seed Associated Bacteria.</title>
        <authorList>
            <person name="Midha S."/>
            <person name="Bansal K."/>
            <person name="Sharma S."/>
            <person name="Kumar N."/>
            <person name="Patil P.P."/>
            <person name="Chaudhry V."/>
            <person name="Patil P.B."/>
        </authorList>
    </citation>
    <scope>NUCLEOTIDE SEQUENCE [LARGE SCALE GENOMIC DNA]</scope>
    <source>
        <strain evidence="12 13">NS365</strain>
    </source>
</reference>
<dbReference type="GO" id="GO:0003852">
    <property type="term" value="F:2-isopropylmalate synthase activity"/>
    <property type="evidence" value="ECO:0007669"/>
    <property type="project" value="UniProtKB-UniRule"/>
</dbReference>
<protein>
    <recommendedName>
        <fullName evidence="4 10">2-isopropylmalate synthase</fullName>
        <ecNumber evidence="4 10">2.3.3.13</ecNumber>
    </recommendedName>
    <alternativeName>
        <fullName evidence="10">Alpha-IPM synthase</fullName>
    </alternativeName>
    <alternativeName>
        <fullName evidence="10">Alpha-isopropylmalate synthase</fullName>
    </alternativeName>
</protein>
<sequence>MSASSPVMAKAFTKYQPYPAVDLTDRQWPSRRIEKAPIWCSVDLRDGNQALVDPMGHDRKSRMFALLKAMNFKEIEIGFPSASQTDFDFVRWCVEEGGVADDVSLQVLVQCRPELITRTFESLEGARQPIVHFYNSTSELQRRVVFGKDRAGIRQIAVDAAKMITDMAAKAGGGFRFEYSPESFTGTELDFALEICNAVAEVVQPTPENRLILNLPATVEMSTPNIHADQIEWMSRNLDNRDRILLSLHPHNDRGTAIAATELGLLAGADRVEGTLFGNGERTGNVDLVTLALNMFTQGVDPELDVSDINRIKDVYEYCNQLAIPERHPYVGELVYTAFSGSHQDAINKGMKAHKVANTPVWEVPYLPIDPQDVGRSYEAIIRINSQSGKGGIAYVLQADYGLNLPRNLQIEFREDIQRITDEEGKELPVKRIYDRFIERYVEQPGARLRYVEHFTKVEGDRNSRLVEATIIDNGQETTITGRGTGAIDGFINALNRHLGLSLSVSDYSEHSLQRGSNASAIAYMEVEHGNGRVFGAGIDQNATTASLKAIVSAANRALEG</sequence>
<dbReference type="EC" id="2.3.3.13" evidence="4 10"/>
<accession>A0A175RIS7</accession>
<evidence type="ECO:0000313" key="13">
    <source>
        <dbReference type="Proteomes" id="UP000078529"/>
    </source>
</evidence>
<dbReference type="InterPro" id="IPR013785">
    <property type="entry name" value="Aldolase_TIM"/>
</dbReference>